<evidence type="ECO:0000256" key="2">
    <source>
        <dbReference type="SAM" id="MobiDB-lite"/>
    </source>
</evidence>
<dbReference type="PANTHER" id="PTHR35936">
    <property type="entry name" value="MEMBRANE-BOUND LYTIC MUREIN TRANSGLYCOSYLASE F"/>
    <property type="match status" value="1"/>
</dbReference>
<feature type="chain" id="PRO_5032422860" evidence="3">
    <location>
        <begin position="30"/>
        <end position="289"/>
    </location>
</feature>
<dbReference type="AlphaFoldDB" id="A0A833J0H3"/>
<dbReference type="PANTHER" id="PTHR35936:SF17">
    <property type="entry name" value="ARGININE-BINDING EXTRACELLULAR PROTEIN ARTP"/>
    <property type="match status" value="1"/>
</dbReference>
<dbReference type="Proteomes" id="UP000469949">
    <property type="component" value="Unassembled WGS sequence"/>
</dbReference>
<evidence type="ECO:0000256" key="1">
    <source>
        <dbReference type="ARBA" id="ARBA00022729"/>
    </source>
</evidence>
<sequence length="289" mass="31150">MCSAFPSRRRDRAALAGLALLLCGHGAQARELRVCADPNNLPFSNQAGEGFENRIAEIVAKDLGATLAYTWWAQRRGFLRNTLNAGICDVVPGLPVGSELARPTAPVYRSAYAFVQRGDAAPITSLDDPRLKNLKIGVQMVGDDGYNTPPAHALSRRGIVANVRGYGLYGDYSQPHPPSRIVEAVAKGEVDVAIVWGPLAGYFAKRQEPPLQVTTVSPPFDGARLPLAFDIAFAVRRDEDGGAFAREIGGALRRHRAEIDAILTDYAVPRLDGPQDPQAQNAQAKETTP</sequence>
<evidence type="ECO:0000313" key="6">
    <source>
        <dbReference type="Proteomes" id="UP000469949"/>
    </source>
</evidence>
<dbReference type="Gene3D" id="3.40.190.10">
    <property type="entry name" value="Periplasmic binding protein-like II"/>
    <property type="match status" value="2"/>
</dbReference>
<organism evidence="5 6">
    <name type="scientific">Methylorubrum populi</name>
    <dbReference type="NCBI Taxonomy" id="223967"/>
    <lineage>
        <taxon>Bacteria</taxon>
        <taxon>Pseudomonadati</taxon>
        <taxon>Pseudomonadota</taxon>
        <taxon>Alphaproteobacteria</taxon>
        <taxon>Hyphomicrobiales</taxon>
        <taxon>Methylobacteriaceae</taxon>
        <taxon>Methylorubrum</taxon>
    </lineage>
</organism>
<protein>
    <submittedName>
        <fullName evidence="5">Putative methanol oxidation protein</fullName>
    </submittedName>
</protein>
<dbReference type="SUPFAM" id="SSF53850">
    <property type="entry name" value="Periplasmic binding protein-like II"/>
    <property type="match status" value="1"/>
</dbReference>
<dbReference type="InterPro" id="IPR022448">
    <property type="entry name" value="Quinoprotein_dehydrogenase"/>
</dbReference>
<feature type="region of interest" description="Disordered" evidence="2">
    <location>
        <begin position="269"/>
        <end position="289"/>
    </location>
</feature>
<dbReference type="RefSeq" id="WP_152279211.1">
    <property type="nucleotide sequence ID" value="NZ_WEKV01000027.1"/>
</dbReference>
<reference evidence="5 6" key="1">
    <citation type="submission" date="2019-10" db="EMBL/GenBank/DDBJ databases">
        <title>Draft Genome Sequence of the Caffeine Degrading Methylotroph Methylorubrum populi PINKEL.</title>
        <authorList>
            <person name="Dawson S.C."/>
            <person name="Zhang X."/>
            <person name="Wright M.E."/>
            <person name="Sharma G."/>
            <person name="Langner J.T."/>
            <person name="Ditty J.L."/>
            <person name="Subuyuj G.A."/>
        </authorList>
    </citation>
    <scope>NUCLEOTIDE SEQUENCE [LARGE SCALE GENOMIC DNA]</scope>
    <source>
        <strain evidence="5 6">Pinkel</strain>
    </source>
</reference>
<dbReference type="InterPro" id="IPR001638">
    <property type="entry name" value="Solute-binding_3/MltF_N"/>
</dbReference>
<dbReference type="SMART" id="SM00062">
    <property type="entry name" value="PBPb"/>
    <property type="match status" value="1"/>
</dbReference>
<evidence type="ECO:0000256" key="3">
    <source>
        <dbReference type="SAM" id="SignalP"/>
    </source>
</evidence>
<proteinExistence type="predicted"/>
<name>A0A833J0H3_9HYPH</name>
<comment type="caution">
    <text evidence="5">The sequence shown here is derived from an EMBL/GenBank/DDBJ whole genome shotgun (WGS) entry which is preliminary data.</text>
</comment>
<feature type="domain" description="Solute-binding protein family 3/N-terminal" evidence="4">
    <location>
        <begin position="31"/>
        <end position="270"/>
    </location>
</feature>
<evidence type="ECO:0000313" key="5">
    <source>
        <dbReference type="EMBL" id="KAB7781864.1"/>
    </source>
</evidence>
<gene>
    <name evidence="5" type="ORF">F8B43_5693</name>
</gene>
<feature type="signal peptide" evidence="3">
    <location>
        <begin position="1"/>
        <end position="29"/>
    </location>
</feature>
<accession>A0A833J0H3</accession>
<dbReference type="EMBL" id="WEKV01000027">
    <property type="protein sequence ID" value="KAB7781864.1"/>
    <property type="molecule type" value="Genomic_DNA"/>
</dbReference>
<keyword evidence="1 3" id="KW-0732">Signal</keyword>
<dbReference type="NCBIfam" id="TIGR03871">
    <property type="entry name" value="ABC_peri_MoxJ_2"/>
    <property type="match status" value="1"/>
</dbReference>
<evidence type="ECO:0000259" key="4">
    <source>
        <dbReference type="SMART" id="SM00062"/>
    </source>
</evidence>
<feature type="compositionally biased region" description="Polar residues" evidence="2">
    <location>
        <begin position="277"/>
        <end position="289"/>
    </location>
</feature>